<sequence length="75" mass="8393">MAQKVVCYVIESLDNGPAFAVRQDNDQQVYIPKAQAEELNLVEFDEVEAIIVANTIQPDKTPWFAIKTRRLAGAT</sequence>
<dbReference type="Proteomes" id="UP000015346">
    <property type="component" value="Unassembled WGS sequence"/>
</dbReference>
<name>S9SLR8_9RHOB</name>
<dbReference type="EMBL" id="AOLV01000008">
    <property type="protein sequence ID" value="EPX87369.1"/>
    <property type="molecule type" value="Genomic_DNA"/>
</dbReference>
<dbReference type="RefSeq" id="WP_021096873.1">
    <property type="nucleotide sequence ID" value="NZ_KE557320.1"/>
</dbReference>
<proteinExistence type="predicted"/>
<organism evidence="1 2">
    <name type="scientific">Rubellimicrobium thermophilum DSM 16684</name>
    <dbReference type="NCBI Taxonomy" id="1123069"/>
    <lineage>
        <taxon>Bacteria</taxon>
        <taxon>Pseudomonadati</taxon>
        <taxon>Pseudomonadota</taxon>
        <taxon>Alphaproteobacteria</taxon>
        <taxon>Rhodobacterales</taxon>
        <taxon>Roseobacteraceae</taxon>
        <taxon>Rubellimicrobium</taxon>
    </lineage>
</organism>
<dbReference type="HOGENOM" id="CLU_2668798_0_0_5"/>
<gene>
    <name evidence="1" type="ORF">ruthe_00768</name>
</gene>
<reference evidence="1 2" key="1">
    <citation type="journal article" date="2013" name="Stand. Genomic Sci.">
        <title>Genome sequence of the reddish-pigmented Rubellimicrobium thermophilum type strain (DSM 16684(T)), a member of the Roseobacter clade.</title>
        <authorList>
            <person name="Fiebig A."/>
            <person name="Riedel T."/>
            <person name="Gronow S."/>
            <person name="Petersen J."/>
            <person name="Klenk H.P."/>
            <person name="Goker M."/>
        </authorList>
    </citation>
    <scope>NUCLEOTIDE SEQUENCE [LARGE SCALE GENOMIC DNA]</scope>
    <source>
        <strain evidence="1 2">DSM 16684</strain>
    </source>
</reference>
<comment type="caution">
    <text evidence="1">The sequence shown here is derived from an EMBL/GenBank/DDBJ whole genome shotgun (WGS) entry which is preliminary data.</text>
</comment>
<dbReference type="AlphaFoldDB" id="S9SLR8"/>
<protein>
    <recommendedName>
        <fullName evidence="3">Cold shock protein</fullName>
    </recommendedName>
</protein>
<evidence type="ECO:0000313" key="1">
    <source>
        <dbReference type="EMBL" id="EPX87369.1"/>
    </source>
</evidence>
<evidence type="ECO:0000313" key="2">
    <source>
        <dbReference type="Proteomes" id="UP000015346"/>
    </source>
</evidence>
<dbReference type="OrthoDB" id="7580402at2"/>
<dbReference type="STRING" id="1123069.ruthe_00768"/>
<keyword evidence="2" id="KW-1185">Reference proteome</keyword>
<dbReference type="SUPFAM" id="SSF89447">
    <property type="entry name" value="AbrB/MazE/MraZ-like"/>
    <property type="match status" value="1"/>
</dbReference>
<evidence type="ECO:0008006" key="3">
    <source>
        <dbReference type="Google" id="ProtNLM"/>
    </source>
</evidence>
<accession>S9SLR8</accession>
<dbReference type="InterPro" id="IPR037914">
    <property type="entry name" value="SpoVT-AbrB_sf"/>
</dbReference>